<protein>
    <recommendedName>
        <fullName evidence="10">LEM domain-containing protein</fullName>
    </recommendedName>
</protein>
<feature type="transmembrane region" description="Helical" evidence="9">
    <location>
        <begin position="254"/>
        <end position="272"/>
    </location>
</feature>
<dbReference type="InterPro" id="IPR052277">
    <property type="entry name" value="INM_ESCRT-Associated"/>
</dbReference>
<dbReference type="GO" id="GO:0005637">
    <property type="term" value="C:nuclear inner membrane"/>
    <property type="evidence" value="ECO:0007669"/>
    <property type="project" value="UniProtKB-SubCell"/>
</dbReference>
<feature type="domain" description="LEM" evidence="10">
    <location>
        <begin position="1"/>
        <end position="44"/>
    </location>
</feature>
<evidence type="ECO:0000256" key="3">
    <source>
        <dbReference type="ARBA" id="ARBA00022553"/>
    </source>
</evidence>
<dbReference type="Gene3D" id="1.10.10.1180">
    <property type="entry name" value="MAN1, winged-helix domain"/>
    <property type="match status" value="1"/>
</dbReference>
<dbReference type="PROSITE" id="PS50954">
    <property type="entry name" value="LEM"/>
    <property type="match status" value="1"/>
</dbReference>
<dbReference type="Proteomes" id="UP001634394">
    <property type="component" value="Unassembled WGS sequence"/>
</dbReference>
<dbReference type="FunFam" id="3.30.70.330:FF:000176">
    <property type="entry name" value="Inner nuclear membrane protein Man1"/>
    <property type="match status" value="1"/>
</dbReference>
<evidence type="ECO:0000256" key="4">
    <source>
        <dbReference type="ARBA" id="ARBA00022692"/>
    </source>
</evidence>
<gene>
    <name evidence="11" type="ORF">ACJMK2_016017</name>
</gene>
<keyword evidence="6 9" id="KW-0472">Membrane</keyword>
<evidence type="ECO:0000256" key="8">
    <source>
        <dbReference type="SAM" id="MobiDB-lite"/>
    </source>
</evidence>
<sequence>MADKLSDLELADELRKYGEDVKVPIDYRKRPILVKKLNHYRAKENPPIKKNRGGGKKIGRTSAPLRDHEFSDESQDEETETKSIHGYVLRAVTPNINKTPSSPRTPTRGSTSSSKVTKAGHIVPLPVVNSSIQRGRKSLPSPQHELYADEFSDSDAETADESTYEVQDRSINTTLPLDYADDRPTNTSAAVNQRTNSTRRRSWLFSGRSNTHKENHINHASNVETEDNLQKGFQTKDDSVQMYRLRDQHISKGILVFVALFFVTLALGYFWIARDRFISNGIQLARKESNINEKHENDTDNLDFILEIISRLHDELAYHKGKYEMGELSSGETARWREERYKKFVENSMVSNKQTINQTLETIFTLIFNHRDWNIRVYDESGAEQTLWKNETRYEIEAALPYLTFFQRFSRSFYKIFMAFLLLMICLAFGCLGFYCLHRQNKLREARQAEVYEMVEKIIDLLKEASEQSERKHDPVNYPPYLAVQHVRDQLIPISKRHKLQNLWNDAVKFVEANESRIRVETQVIQGEQFTVWRWMQSVPNGRKHWQGQAFGENSQYNNSLRYGPTPCLKVRNMFDTSVESDMDWEKDLEEVILEKCKDNNGILHIYVDKTSKEGCVYIKCSSCEKAYEAYQSLHGWWFDGRLVTAKYLRLERYHERFPESRNKRYPLQPSTRNMSTVSQPYSRSALEMT</sequence>
<feature type="region of interest" description="Disordered" evidence="8">
    <location>
        <begin position="41"/>
        <end position="196"/>
    </location>
</feature>
<comment type="caution">
    <text evidence="11">The sequence shown here is derived from an EMBL/GenBank/DDBJ whole genome shotgun (WGS) entry which is preliminary data.</text>
</comment>
<evidence type="ECO:0000259" key="10">
    <source>
        <dbReference type="PROSITE" id="PS50954"/>
    </source>
</evidence>
<feature type="compositionally biased region" description="Polar residues" evidence="8">
    <location>
        <begin position="185"/>
        <end position="196"/>
    </location>
</feature>
<dbReference type="InterPro" id="IPR012677">
    <property type="entry name" value="Nucleotide-bd_a/b_plait_sf"/>
</dbReference>
<name>A0ABD3US91_SINWO</name>
<accession>A0ABD3US91</accession>
<evidence type="ECO:0000313" key="11">
    <source>
        <dbReference type="EMBL" id="KAL3852362.1"/>
    </source>
</evidence>
<dbReference type="Pfam" id="PF09402">
    <property type="entry name" value="MSC"/>
    <property type="match status" value="1"/>
</dbReference>
<evidence type="ECO:0000256" key="2">
    <source>
        <dbReference type="ARBA" id="ARBA00004540"/>
    </source>
</evidence>
<dbReference type="InterPro" id="IPR035979">
    <property type="entry name" value="RBD_domain_sf"/>
</dbReference>
<feature type="compositionally biased region" description="Basic residues" evidence="8">
    <location>
        <begin position="49"/>
        <end position="59"/>
    </location>
</feature>
<dbReference type="InterPro" id="IPR034394">
    <property type="entry name" value="Man1_RRM"/>
</dbReference>
<feature type="compositionally biased region" description="Acidic residues" evidence="8">
    <location>
        <begin position="148"/>
        <end position="163"/>
    </location>
</feature>
<proteinExistence type="predicted"/>
<evidence type="ECO:0000256" key="6">
    <source>
        <dbReference type="ARBA" id="ARBA00023136"/>
    </source>
</evidence>
<dbReference type="PANTHER" id="PTHR13428">
    <property type="entry name" value="INNER NUCLEAR MEMBRANE PROTEIN MAN1 LEM DOMAIN CONTAINING PROTEIN"/>
    <property type="match status" value="1"/>
</dbReference>
<dbReference type="InterPro" id="IPR018996">
    <property type="entry name" value="Man1/Src1-like_C"/>
</dbReference>
<feature type="compositionally biased region" description="Polar residues" evidence="8">
    <location>
        <begin position="669"/>
        <end position="683"/>
    </location>
</feature>
<evidence type="ECO:0000256" key="7">
    <source>
        <dbReference type="ARBA" id="ARBA00023242"/>
    </source>
</evidence>
<dbReference type="SUPFAM" id="SSF54928">
    <property type="entry name" value="RNA-binding domain, RBD"/>
    <property type="match status" value="1"/>
</dbReference>
<feature type="compositionally biased region" description="Low complexity" evidence="8">
    <location>
        <begin position="99"/>
        <end position="114"/>
    </location>
</feature>
<evidence type="ECO:0000256" key="5">
    <source>
        <dbReference type="ARBA" id="ARBA00022989"/>
    </source>
</evidence>
<dbReference type="EMBL" id="JBJQND010000015">
    <property type="protein sequence ID" value="KAL3852362.1"/>
    <property type="molecule type" value="Genomic_DNA"/>
</dbReference>
<dbReference type="FunFam" id="1.10.10.1180:FF:000002">
    <property type="entry name" value="LEM domain-containing protein 2"/>
    <property type="match status" value="1"/>
</dbReference>
<comment type="subcellular location">
    <subcellularLocation>
        <location evidence="1">Endomembrane system</location>
        <topology evidence="1">Multi-pass membrane protein</topology>
    </subcellularLocation>
    <subcellularLocation>
        <location evidence="2">Nucleus inner membrane</location>
    </subcellularLocation>
</comment>
<dbReference type="Gene3D" id="3.30.70.330">
    <property type="match status" value="1"/>
</dbReference>
<dbReference type="PANTHER" id="PTHR13428:SF12">
    <property type="entry name" value="INNER NUCLEAR MEMBRANE PROTEIN MAN1"/>
    <property type="match status" value="1"/>
</dbReference>
<dbReference type="InterPro" id="IPR003887">
    <property type="entry name" value="LEM_dom"/>
</dbReference>
<dbReference type="CDD" id="cd12286">
    <property type="entry name" value="RRM_Man1"/>
    <property type="match status" value="1"/>
</dbReference>
<keyword evidence="4 9" id="KW-0812">Transmembrane</keyword>
<feature type="transmembrane region" description="Helical" evidence="9">
    <location>
        <begin position="416"/>
        <end position="437"/>
    </location>
</feature>
<keyword evidence="5 9" id="KW-1133">Transmembrane helix</keyword>
<feature type="region of interest" description="Disordered" evidence="8">
    <location>
        <begin position="663"/>
        <end position="690"/>
    </location>
</feature>
<keyword evidence="3" id="KW-0597">Phosphoprotein</keyword>
<evidence type="ECO:0000256" key="9">
    <source>
        <dbReference type="SAM" id="Phobius"/>
    </source>
</evidence>
<evidence type="ECO:0000313" key="12">
    <source>
        <dbReference type="Proteomes" id="UP001634394"/>
    </source>
</evidence>
<evidence type="ECO:0000256" key="1">
    <source>
        <dbReference type="ARBA" id="ARBA00004127"/>
    </source>
</evidence>
<dbReference type="AlphaFoldDB" id="A0ABD3US91"/>
<dbReference type="InterPro" id="IPR041885">
    <property type="entry name" value="MAN1_winged_helix_dom"/>
</dbReference>
<keyword evidence="12" id="KW-1185">Reference proteome</keyword>
<organism evidence="11 12">
    <name type="scientific">Sinanodonta woodiana</name>
    <name type="common">Chinese pond mussel</name>
    <name type="synonym">Anodonta woodiana</name>
    <dbReference type="NCBI Taxonomy" id="1069815"/>
    <lineage>
        <taxon>Eukaryota</taxon>
        <taxon>Metazoa</taxon>
        <taxon>Spiralia</taxon>
        <taxon>Lophotrochozoa</taxon>
        <taxon>Mollusca</taxon>
        <taxon>Bivalvia</taxon>
        <taxon>Autobranchia</taxon>
        <taxon>Heteroconchia</taxon>
        <taxon>Palaeoheterodonta</taxon>
        <taxon>Unionida</taxon>
        <taxon>Unionoidea</taxon>
        <taxon>Unionidae</taxon>
        <taxon>Unioninae</taxon>
        <taxon>Sinanodonta</taxon>
    </lineage>
</organism>
<keyword evidence="7" id="KW-0539">Nucleus</keyword>
<reference evidence="11 12" key="1">
    <citation type="submission" date="2024-11" db="EMBL/GenBank/DDBJ databases">
        <title>Chromosome-level genome assembly of the freshwater bivalve Anodonta woodiana.</title>
        <authorList>
            <person name="Chen X."/>
        </authorList>
    </citation>
    <scope>NUCLEOTIDE SEQUENCE [LARGE SCALE GENOMIC DNA]</scope>
    <source>
        <strain evidence="11">MN2024</strain>
        <tissue evidence="11">Gills</tissue>
    </source>
</reference>